<evidence type="ECO:0000313" key="4">
    <source>
        <dbReference type="Proteomes" id="UP001357223"/>
    </source>
</evidence>
<reference evidence="3 4" key="1">
    <citation type="submission" date="2023-10" db="EMBL/GenBank/DDBJ databases">
        <title>Niallia locisalis sp.nov. isolated from a salt pond sample.</title>
        <authorList>
            <person name="Li X.-J."/>
            <person name="Dong L."/>
        </authorList>
    </citation>
    <scope>NUCLEOTIDE SEQUENCE [LARGE SCALE GENOMIC DNA]</scope>
    <source>
        <strain evidence="3 4">DSM 29761</strain>
    </source>
</reference>
<dbReference type="RefSeq" id="WP_338449073.1">
    <property type="nucleotide sequence ID" value="NZ_CP137640.1"/>
</dbReference>
<gene>
    <name evidence="3" type="ORF">R4Z09_23100</name>
</gene>
<dbReference type="InterPro" id="IPR050261">
    <property type="entry name" value="FrsA_esterase"/>
</dbReference>
<dbReference type="PANTHER" id="PTHR22946">
    <property type="entry name" value="DIENELACTONE HYDROLASE DOMAIN-CONTAINING PROTEIN-RELATED"/>
    <property type="match status" value="1"/>
</dbReference>
<evidence type="ECO:0000313" key="3">
    <source>
        <dbReference type="EMBL" id="WVX80143.1"/>
    </source>
</evidence>
<dbReference type="InterPro" id="IPR029058">
    <property type="entry name" value="AB_hydrolase_fold"/>
</dbReference>
<dbReference type="InterPro" id="IPR001375">
    <property type="entry name" value="Peptidase_S9_cat"/>
</dbReference>
<protein>
    <submittedName>
        <fullName evidence="3">Prolyl oligopeptidase family serine peptidase</fullName>
    </submittedName>
</protein>
<dbReference type="Proteomes" id="UP001357223">
    <property type="component" value="Chromosome"/>
</dbReference>
<keyword evidence="1" id="KW-0378">Hydrolase</keyword>
<dbReference type="Pfam" id="PF00326">
    <property type="entry name" value="Peptidase_S9"/>
    <property type="match status" value="1"/>
</dbReference>
<name>A0ABZ2C9L8_9BACI</name>
<sequence>MILIENKVVHGIPVLHLAKKSLYEARLPFIMFMHGFTSAKENNLHYAYLLAEKGFRVVLPEAMYHGERQGNMSKEKLALHFWDIVLQSIDEINVLRQSYQEDHLIDPDRIGLVGTSMGGIVTLGSLTRYKWIKAAVSLMGMPYYEKYALLQINEIKKRGIKLPLKEEQISELLEKLKELDLSNQPEKLDQRPLLFWHGKQDPIVPFSYTYDFYERIKPLYEEKPEKLQFIFDEKSGHKVSRQGVLKTVEWFETYLA</sequence>
<evidence type="ECO:0000256" key="1">
    <source>
        <dbReference type="ARBA" id="ARBA00022801"/>
    </source>
</evidence>
<evidence type="ECO:0000259" key="2">
    <source>
        <dbReference type="Pfam" id="PF00326"/>
    </source>
</evidence>
<dbReference type="SUPFAM" id="SSF53474">
    <property type="entry name" value="alpha/beta-Hydrolases"/>
    <property type="match status" value="1"/>
</dbReference>
<proteinExistence type="predicted"/>
<dbReference type="EMBL" id="CP137640">
    <property type="protein sequence ID" value="WVX80143.1"/>
    <property type="molecule type" value="Genomic_DNA"/>
</dbReference>
<keyword evidence="4" id="KW-1185">Reference proteome</keyword>
<organism evidence="3 4">
    <name type="scientific">Niallia oryzisoli</name>
    <dbReference type="NCBI Taxonomy" id="1737571"/>
    <lineage>
        <taxon>Bacteria</taxon>
        <taxon>Bacillati</taxon>
        <taxon>Bacillota</taxon>
        <taxon>Bacilli</taxon>
        <taxon>Bacillales</taxon>
        <taxon>Bacillaceae</taxon>
        <taxon>Niallia</taxon>
    </lineage>
</organism>
<dbReference type="PANTHER" id="PTHR22946:SF9">
    <property type="entry name" value="POLYKETIDE TRANSFERASE AF380"/>
    <property type="match status" value="1"/>
</dbReference>
<accession>A0ABZ2C9L8</accession>
<feature type="domain" description="Peptidase S9 prolyl oligopeptidase catalytic" evidence="2">
    <location>
        <begin position="90"/>
        <end position="253"/>
    </location>
</feature>
<dbReference type="Gene3D" id="3.40.50.1820">
    <property type="entry name" value="alpha/beta hydrolase"/>
    <property type="match status" value="1"/>
</dbReference>